<accession>A0A8J6NQT5</accession>
<sequence>MAAEQNDSLNDNLPDLKHLIRNIQRIENNPDCFGTAEEDCDRPDCAWREYCFNKKA</sequence>
<evidence type="ECO:0000313" key="1">
    <source>
        <dbReference type="EMBL" id="MBC8431821.1"/>
    </source>
</evidence>
<dbReference type="AlphaFoldDB" id="A0A8J6NQT5"/>
<dbReference type="Proteomes" id="UP000605201">
    <property type="component" value="Unassembled WGS sequence"/>
</dbReference>
<organism evidence="1 2">
    <name type="scientific">Candidatus Desulfatibia vada</name>
    <dbReference type="NCBI Taxonomy" id="2841696"/>
    <lineage>
        <taxon>Bacteria</taxon>
        <taxon>Pseudomonadati</taxon>
        <taxon>Thermodesulfobacteriota</taxon>
        <taxon>Desulfobacteria</taxon>
        <taxon>Desulfobacterales</taxon>
        <taxon>Desulfobacterales incertae sedis</taxon>
        <taxon>Candidatus Desulfatibia</taxon>
    </lineage>
</organism>
<reference evidence="1 2" key="1">
    <citation type="submission" date="2020-08" db="EMBL/GenBank/DDBJ databases">
        <title>Bridging the membrane lipid divide: bacteria of the FCB group superphylum have the potential to synthesize archaeal ether lipids.</title>
        <authorList>
            <person name="Villanueva L."/>
            <person name="Von Meijenfeldt F.A.B."/>
            <person name="Westbye A.B."/>
            <person name="Yadav S."/>
            <person name="Hopmans E.C."/>
            <person name="Dutilh B.E."/>
            <person name="Sinninghe Damste J.S."/>
        </authorList>
    </citation>
    <scope>NUCLEOTIDE SEQUENCE [LARGE SCALE GENOMIC DNA]</scope>
    <source>
        <strain evidence="1">NIOZ-UU17</strain>
    </source>
</reference>
<proteinExistence type="predicted"/>
<comment type="caution">
    <text evidence="1">The sequence shown here is derived from an EMBL/GenBank/DDBJ whole genome shotgun (WGS) entry which is preliminary data.</text>
</comment>
<evidence type="ECO:0008006" key="3">
    <source>
        <dbReference type="Google" id="ProtNLM"/>
    </source>
</evidence>
<dbReference type="EMBL" id="JACNIG010000181">
    <property type="protein sequence ID" value="MBC8431821.1"/>
    <property type="molecule type" value="Genomic_DNA"/>
</dbReference>
<gene>
    <name evidence="1" type="ORF">H8D96_07855</name>
</gene>
<name>A0A8J6NQT5_9BACT</name>
<evidence type="ECO:0000313" key="2">
    <source>
        <dbReference type="Proteomes" id="UP000605201"/>
    </source>
</evidence>
<protein>
    <recommendedName>
        <fullName evidence="3">SAP domain-containing protein</fullName>
    </recommendedName>
</protein>